<dbReference type="PRINTS" id="PR00823">
    <property type="entry name" value="PANCLIPASE"/>
</dbReference>
<protein>
    <recommendedName>
        <fullName evidence="4">phospholipase A1</fullName>
        <ecNumber evidence="4">3.1.1.32</ecNumber>
    </recommendedName>
</protein>
<evidence type="ECO:0000256" key="1">
    <source>
        <dbReference type="ARBA" id="ARBA00000111"/>
    </source>
</evidence>
<feature type="domain" description="Lipase" evidence="12">
    <location>
        <begin position="63"/>
        <end position="394"/>
    </location>
</feature>
<name>A0A834XVC4_APHGI</name>
<dbReference type="InterPro" id="IPR016272">
    <property type="entry name" value="Lipase_LIPH"/>
</dbReference>
<reference evidence="13 14" key="1">
    <citation type="submission" date="2020-08" db="EMBL/GenBank/DDBJ databases">
        <title>Aphidius gifuensis genome sequencing and assembly.</title>
        <authorList>
            <person name="Du Z."/>
        </authorList>
    </citation>
    <scope>NUCLEOTIDE SEQUENCE [LARGE SCALE GENOMIC DNA]</scope>
    <source>
        <strain evidence="13">YNYX2018</strain>
        <tissue evidence="13">Adults</tissue>
    </source>
</reference>
<feature type="binding site" evidence="9">
    <location>
        <position position="254"/>
    </location>
    <ligand>
        <name>Ca(2+)</name>
        <dbReference type="ChEBI" id="CHEBI:29108"/>
    </ligand>
</feature>
<dbReference type="FunFam" id="3.40.50.1820:FF:000033">
    <property type="entry name" value="Pancreatic triacylglycerol lipase"/>
    <property type="match status" value="1"/>
</dbReference>
<evidence type="ECO:0000256" key="6">
    <source>
        <dbReference type="ARBA" id="ARBA00022801"/>
    </source>
</evidence>
<feature type="active site" description="Nucleophile" evidence="8">
    <location>
        <position position="212"/>
    </location>
</feature>
<keyword evidence="9" id="KW-0479">Metal-binding</keyword>
<dbReference type="GO" id="GO:0008970">
    <property type="term" value="F:phospholipase A1 activity"/>
    <property type="evidence" value="ECO:0007669"/>
    <property type="project" value="UniProtKB-EC"/>
</dbReference>
<feature type="binding site" evidence="9">
    <location>
        <position position="259"/>
    </location>
    <ligand>
        <name>Ca(2+)</name>
        <dbReference type="ChEBI" id="CHEBI:29108"/>
    </ligand>
</feature>
<keyword evidence="11" id="KW-0732">Signal</keyword>
<comment type="catalytic activity">
    <reaction evidence="1">
        <text>a 1,2-diacyl-sn-glycero-3-phosphocholine + H2O = a 2-acyl-sn-glycero-3-phosphocholine + a fatty acid + H(+)</text>
        <dbReference type="Rhea" id="RHEA:18689"/>
        <dbReference type="ChEBI" id="CHEBI:15377"/>
        <dbReference type="ChEBI" id="CHEBI:15378"/>
        <dbReference type="ChEBI" id="CHEBI:28868"/>
        <dbReference type="ChEBI" id="CHEBI:57643"/>
        <dbReference type="ChEBI" id="CHEBI:57875"/>
        <dbReference type="EC" id="3.1.1.32"/>
    </reaction>
</comment>
<evidence type="ECO:0000256" key="9">
    <source>
        <dbReference type="PIRSR" id="PIRSR000865-2"/>
    </source>
</evidence>
<sequence length="539" mass="60019">MFLNDTLLLLTYTANMMATLPNDTKIQNSDVKVTHLNITTTTLSPEEVENIFDFEDEWYMWRCYQPFGCFYIGAPWSGENRPVSTFPGRPDSVDPHFMLYTREQSEIPHELFIDNFQSIKSSPFNNKIKVFFIVHGYLDNGDKTWVIRTKRELLLHEECNVVVVNWIGGAGPPYPQAVANTRLVGAMTARLISQIIEVGGIQPSNIHVIGHSLGAHTCGYIGYHLRVQYGHKLGKITGLDPAEPHFSNTSPMVRLDPTDADFVIAIHTDGSPFISGGLGISQPVAHIDYYPNGGRNQPGCNNGVLNSITLERGSFFKGIKRFLGCNHIRSYDYFIESINTLCPFLAVPCGSWQEFQEGKCFDCIHQYCPRFGFDAHPGNYHASVYLVTASEKPFCRGQYRVSLNISRTSESVDHGGEVGVFVIRVIGAGDKISEKIKLSENSKLYEPGTTHTVVLAGEIVGKIVAVEITLEYQTSVLNPLTWRLLQKPKAYIDSLTIDSLEFGEGITVCSEETTALVANEPRILSGDHCPHSERNVVST</sequence>
<dbReference type="InterPro" id="IPR000734">
    <property type="entry name" value="TAG_lipase"/>
</dbReference>
<dbReference type="InterPro" id="IPR029058">
    <property type="entry name" value="AB_hydrolase_fold"/>
</dbReference>
<evidence type="ECO:0000313" key="14">
    <source>
        <dbReference type="Proteomes" id="UP000639338"/>
    </source>
</evidence>
<dbReference type="GO" id="GO:0046872">
    <property type="term" value="F:metal ion binding"/>
    <property type="evidence" value="ECO:0007669"/>
    <property type="project" value="UniProtKB-KW"/>
</dbReference>
<evidence type="ECO:0000256" key="2">
    <source>
        <dbReference type="ARBA" id="ARBA00004613"/>
    </source>
</evidence>
<dbReference type="OrthoDB" id="199913at2759"/>
<evidence type="ECO:0000256" key="4">
    <source>
        <dbReference type="ARBA" id="ARBA00013179"/>
    </source>
</evidence>
<evidence type="ECO:0000256" key="8">
    <source>
        <dbReference type="PIRSR" id="PIRSR000865-1"/>
    </source>
</evidence>
<feature type="binding site" evidence="9">
    <location>
        <position position="256"/>
    </location>
    <ligand>
        <name>Ca(2+)</name>
        <dbReference type="ChEBI" id="CHEBI:29108"/>
    </ligand>
</feature>
<evidence type="ECO:0000259" key="12">
    <source>
        <dbReference type="Pfam" id="PF00151"/>
    </source>
</evidence>
<feature type="chain" id="PRO_5032858988" description="phospholipase A1" evidence="11">
    <location>
        <begin position="19"/>
        <end position="539"/>
    </location>
</feature>
<feature type="active site" description="Charge relay system" evidence="8">
    <location>
        <position position="327"/>
    </location>
</feature>
<evidence type="ECO:0000256" key="10">
    <source>
        <dbReference type="RuleBase" id="RU004262"/>
    </source>
</evidence>
<comment type="subcellular location">
    <subcellularLocation>
        <location evidence="2">Secreted</location>
    </subcellularLocation>
</comment>
<evidence type="ECO:0000256" key="3">
    <source>
        <dbReference type="ARBA" id="ARBA00010701"/>
    </source>
</evidence>
<dbReference type="Pfam" id="PF00151">
    <property type="entry name" value="Lipase"/>
    <property type="match status" value="1"/>
</dbReference>
<dbReference type="EMBL" id="JACMRX010000003">
    <property type="protein sequence ID" value="KAF7993222.1"/>
    <property type="molecule type" value="Genomic_DNA"/>
</dbReference>
<dbReference type="InterPro" id="IPR013818">
    <property type="entry name" value="Lipase"/>
</dbReference>
<dbReference type="GO" id="GO:0016042">
    <property type="term" value="P:lipid catabolic process"/>
    <property type="evidence" value="ECO:0007669"/>
    <property type="project" value="TreeGrafter"/>
</dbReference>
<dbReference type="GO" id="GO:0004806">
    <property type="term" value="F:triacylglycerol lipase activity"/>
    <property type="evidence" value="ECO:0007669"/>
    <property type="project" value="InterPro"/>
</dbReference>
<evidence type="ECO:0000313" key="13">
    <source>
        <dbReference type="EMBL" id="KAF7993222.1"/>
    </source>
</evidence>
<dbReference type="GO" id="GO:0005615">
    <property type="term" value="C:extracellular space"/>
    <property type="evidence" value="ECO:0007669"/>
    <property type="project" value="TreeGrafter"/>
</dbReference>
<dbReference type="PANTHER" id="PTHR11610">
    <property type="entry name" value="LIPASE"/>
    <property type="match status" value="1"/>
</dbReference>
<dbReference type="AlphaFoldDB" id="A0A834XVC4"/>
<evidence type="ECO:0000256" key="11">
    <source>
        <dbReference type="SAM" id="SignalP"/>
    </source>
</evidence>
<dbReference type="SUPFAM" id="SSF53474">
    <property type="entry name" value="alpha/beta-Hydrolases"/>
    <property type="match status" value="1"/>
</dbReference>
<keyword evidence="5" id="KW-0964">Secreted</keyword>
<keyword evidence="7" id="KW-1015">Disulfide bond</keyword>
<dbReference type="EC" id="3.1.1.32" evidence="4"/>
<dbReference type="Gene3D" id="3.40.50.1820">
    <property type="entry name" value="alpha/beta hydrolase"/>
    <property type="match status" value="1"/>
</dbReference>
<evidence type="ECO:0000256" key="7">
    <source>
        <dbReference type="ARBA" id="ARBA00023157"/>
    </source>
</evidence>
<feature type="active site" description="Charge relay system" evidence="8">
    <location>
        <position position="240"/>
    </location>
</feature>
<comment type="similarity">
    <text evidence="3 10">Belongs to the AB hydrolase superfamily. Lipase family.</text>
</comment>
<organism evidence="13 14">
    <name type="scientific">Aphidius gifuensis</name>
    <name type="common">Parasitoid wasp</name>
    <dbReference type="NCBI Taxonomy" id="684658"/>
    <lineage>
        <taxon>Eukaryota</taxon>
        <taxon>Metazoa</taxon>
        <taxon>Ecdysozoa</taxon>
        <taxon>Arthropoda</taxon>
        <taxon>Hexapoda</taxon>
        <taxon>Insecta</taxon>
        <taxon>Pterygota</taxon>
        <taxon>Neoptera</taxon>
        <taxon>Endopterygota</taxon>
        <taxon>Hymenoptera</taxon>
        <taxon>Apocrita</taxon>
        <taxon>Ichneumonoidea</taxon>
        <taxon>Braconidae</taxon>
        <taxon>Aphidiinae</taxon>
        <taxon>Aphidius</taxon>
    </lineage>
</organism>
<keyword evidence="6" id="KW-0378">Hydrolase</keyword>
<dbReference type="PRINTS" id="PR00821">
    <property type="entry name" value="TAGLIPASE"/>
</dbReference>
<dbReference type="PANTHER" id="PTHR11610:SF185">
    <property type="entry name" value="LD47264P"/>
    <property type="match status" value="1"/>
</dbReference>
<dbReference type="PIRSF" id="PIRSF000865">
    <property type="entry name" value="Lipoprotein_lipase_LIPH"/>
    <property type="match status" value="1"/>
</dbReference>
<gene>
    <name evidence="13" type="ORF">HCN44_006282</name>
</gene>
<dbReference type="InterPro" id="IPR002331">
    <property type="entry name" value="Lipase_panc"/>
</dbReference>
<dbReference type="Proteomes" id="UP000639338">
    <property type="component" value="Unassembled WGS sequence"/>
</dbReference>
<comment type="caution">
    <text evidence="13">The sequence shown here is derived from an EMBL/GenBank/DDBJ whole genome shotgun (WGS) entry which is preliminary data.</text>
</comment>
<keyword evidence="14" id="KW-1185">Reference proteome</keyword>
<keyword evidence="9" id="KW-0106">Calcium</keyword>
<evidence type="ECO:0000256" key="5">
    <source>
        <dbReference type="ARBA" id="ARBA00022525"/>
    </source>
</evidence>
<dbReference type="CDD" id="cd00707">
    <property type="entry name" value="Pancreat_lipase_like"/>
    <property type="match status" value="1"/>
</dbReference>
<dbReference type="InterPro" id="IPR033906">
    <property type="entry name" value="Lipase_N"/>
</dbReference>
<proteinExistence type="inferred from homology"/>
<accession>A0A834XVC4</accession>
<feature type="signal peptide" evidence="11">
    <location>
        <begin position="1"/>
        <end position="18"/>
    </location>
</feature>